<feature type="binding site" evidence="7 11">
    <location>
        <position position="460"/>
    </location>
    <ligand>
        <name>[4Fe-4S] cluster</name>
        <dbReference type="ChEBI" id="CHEBI:49883"/>
    </ligand>
</feature>
<dbReference type="Gene3D" id="3.40.50.2020">
    <property type="match status" value="1"/>
</dbReference>
<keyword evidence="7 11" id="KW-0411">Iron-sulfur</keyword>
<reference evidence="13" key="1">
    <citation type="submission" date="2012-11" db="EMBL/GenBank/DDBJ databases">
        <title>Dependencies among metagenomic species, viruses, plasmids and units of genetic variation.</title>
        <authorList>
            <person name="Nielsen H.B."/>
            <person name="Almeida M."/>
            <person name="Juncker A.S."/>
            <person name="Rasmussen S."/>
            <person name="Li J."/>
            <person name="Sunagawa S."/>
            <person name="Plichta D."/>
            <person name="Gautier L."/>
            <person name="Le Chatelier E."/>
            <person name="Peletier E."/>
            <person name="Bonde I."/>
            <person name="Nielsen T."/>
            <person name="Manichanh C."/>
            <person name="Arumugam M."/>
            <person name="Batto J."/>
            <person name="Santos M.B.Q.D."/>
            <person name="Blom N."/>
            <person name="Borruel N."/>
            <person name="Burgdorf K.S."/>
            <person name="Boumezbeur F."/>
            <person name="Casellas F."/>
            <person name="Dore J."/>
            <person name="Guarner F."/>
            <person name="Hansen T."/>
            <person name="Hildebrand F."/>
            <person name="Kaas R.S."/>
            <person name="Kennedy S."/>
            <person name="Kristiansen K."/>
            <person name="Kultima J.R."/>
            <person name="Leonard P."/>
            <person name="Levenez F."/>
            <person name="Lund O."/>
            <person name="Moumen B."/>
            <person name="Le Paslier D."/>
            <person name="Pons N."/>
            <person name="Pedersen O."/>
            <person name="Prifti E."/>
            <person name="Qin J."/>
            <person name="Raes J."/>
            <person name="Tap J."/>
            <person name="Tims S."/>
            <person name="Ussery D.W."/>
            <person name="Yamada T."/>
            <person name="MetaHit consortium"/>
            <person name="Renault P."/>
            <person name="Sicheritz-Ponten T."/>
            <person name="Bork P."/>
            <person name="Wang J."/>
            <person name="Brunak S."/>
            <person name="Ehrlich S.D."/>
        </authorList>
    </citation>
    <scope>NUCLEOTIDE SEQUENCE [LARGE SCALE GENOMIC DNA]</scope>
</reference>
<evidence type="ECO:0000256" key="9">
    <source>
        <dbReference type="PIRSR" id="PIRSR000485-1"/>
    </source>
</evidence>
<evidence type="ECO:0000256" key="7">
    <source>
        <dbReference type="HAMAP-Rule" id="MF_01931"/>
    </source>
</evidence>
<comment type="cofactor">
    <cofactor evidence="7 11">
        <name>[4Fe-4S] cluster</name>
        <dbReference type="ChEBI" id="CHEBI:49883"/>
    </cofactor>
    <text evidence="7 11">Binds 1 [4Fe-4S] cluster per subunit.</text>
</comment>
<gene>
    <name evidence="7" type="primary">purF</name>
    <name evidence="13" type="ORF">BN533_00157</name>
</gene>
<dbReference type="GO" id="GO:0000287">
    <property type="term" value="F:magnesium ion binding"/>
    <property type="evidence" value="ECO:0007669"/>
    <property type="project" value="UniProtKB-UniRule"/>
</dbReference>
<dbReference type="InterPro" id="IPR000836">
    <property type="entry name" value="PRTase_dom"/>
</dbReference>
<sequence length="487" mass="53658">MVEKGELTVPGIDFELDKLHEECGVFGIYSHKDDVALNTYWGLYALQHRGQESTGIVTTDGSNMQVKKGMGLVADVYKDGVGDLTGHIAIGHVRYSTTGSSMAYNTQPLRVYFDGGNLALSHNGNLTNAAELRSRLTRDGVVFQTTVDTEVVLSLIARSRKEKVEDRVAEAVNEIKGAFAILIMTDHKLIAVRDPYGFRPLCLGKLDGGWVVASESCAFDLVGAEFIRDVKPGEMLVFEDDYAEPKSMMWSKEMPSKCAHCIFEYVYFARTDSVIDKQCVYQARINMGRELAKETKEIHPDIVISVPDSGTAAAVGYSLESGVPFMEGLTKNRYVGRTFIQPTQKQRLNAVRLKLNPVKSVVAGKSVVMVDDSIVRGTTSGKIVKLLKDAGAKEVHVCISSPPVTDPCYYGIDTSVRKELIASTHTEDEICQYIGADSLHYISLEGLKRSLSSMDPEAMCYACFNAGYPDNAEETIRQGSKYIFENK</sequence>
<comment type="caution">
    <text evidence="13">The sequence shown here is derived from an EMBL/GenBank/DDBJ whole genome shotgun (WGS) entry which is preliminary data.</text>
</comment>
<feature type="active site" description="Nucleophile" evidence="7 9">
    <location>
        <position position="23"/>
    </location>
</feature>
<dbReference type="InterPro" id="IPR029057">
    <property type="entry name" value="PRTase-like"/>
</dbReference>
<evidence type="ECO:0000256" key="5">
    <source>
        <dbReference type="ARBA" id="ARBA00022755"/>
    </source>
</evidence>
<dbReference type="InterPro" id="IPR005854">
    <property type="entry name" value="PurF"/>
</dbReference>
<feature type="binding site" evidence="7 10">
    <location>
        <position position="372"/>
    </location>
    <ligand>
        <name>Mg(2+)</name>
        <dbReference type="ChEBI" id="CHEBI:18420"/>
    </ligand>
</feature>
<comment type="catalytic activity">
    <reaction evidence="7 8">
        <text>5-phospho-beta-D-ribosylamine + L-glutamate + diphosphate = 5-phospho-alpha-D-ribose 1-diphosphate + L-glutamine + H2O</text>
        <dbReference type="Rhea" id="RHEA:14905"/>
        <dbReference type="ChEBI" id="CHEBI:15377"/>
        <dbReference type="ChEBI" id="CHEBI:29985"/>
        <dbReference type="ChEBI" id="CHEBI:33019"/>
        <dbReference type="ChEBI" id="CHEBI:58017"/>
        <dbReference type="ChEBI" id="CHEBI:58359"/>
        <dbReference type="ChEBI" id="CHEBI:58681"/>
        <dbReference type="EC" id="2.4.2.14"/>
    </reaction>
</comment>
<evidence type="ECO:0000256" key="1">
    <source>
        <dbReference type="ARBA" id="ARBA00005209"/>
    </source>
</evidence>
<feature type="binding site" evidence="7 11">
    <location>
        <position position="408"/>
    </location>
    <ligand>
        <name>[4Fe-4S] cluster</name>
        <dbReference type="ChEBI" id="CHEBI:49883"/>
    </ligand>
</feature>
<keyword evidence="3 7" id="KW-0328">Glycosyltransferase</keyword>
<dbReference type="EMBL" id="CBDS010000007">
    <property type="protein sequence ID" value="CDB45019.1"/>
    <property type="molecule type" value="Genomic_DNA"/>
</dbReference>
<dbReference type="GO" id="GO:0051539">
    <property type="term" value="F:4 iron, 4 sulfur cluster binding"/>
    <property type="evidence" value="ECO:0007669"/>
    <property type="project" value="UniProtKB-KW"/>
</dbReference>
<dbReference type="PANTHER" id="PTHR11907">
    <property type="entry name" value="AMIDOPHOSPHORIBOSYLTRANSFERASE"/>
    <property type="match status" value="1"/>
</dbReference>
<dbReference type="CDD" id="cd00715">
    <property type="entry name" value="GPATase_N"/>
    <property type="match status" value="1"/>
</dbReference>
<evidence type="ECO:0000313" key="13">
    <source>
        <dbReference type="EMBL" id="CDB45019.1"/>
    </source>
</evidence>
<evidence type="ECO:0000256" key="11">
    <source>
        <dbReference type="PIRSR" id="PIRSR000485-3"/>
    </source>
</evidence>
<dbReference type="NCBIfam" id="TIGR01134">
    <property type="entry name" value="purF"/>
    <property type="match status" value="1"/>
</dbReference>
<evidence type="ECO:0000256" key="10">
    <source>
        <dbReference type="PIRSR" id="PIRSR000485-2"/>
    </source>
</evidence>
<feature type="binding site" evidence="7 11">
    <location>
        <position position="463"/>
    </location>
    <ligand>
        <name>[4Fe-4S] cluster</name>
        <dbReference type="ChEBI" id="CHEBI:49883"/>
    </ligand>
</feature>
<dbReference type="GO" id="GO:0004044">
    <property type="term" value="F:amidophosphoribosyltransferase activity"/>
    <property type="evidence" value="ECO:0007669"/>
    <property type="project" value="UniProtKB-UniRule"/>
</dbReference>
<dbReference type="GO" id="GO:0006189">
    <property type="term" value="P:'de novo' IMP biosynthetic process"/>
    <property type="evidence" value="ECO:0007669"/>
    <property type="project" value="UniProtKB-UniRule"/>
</dbReference>
<dbReference type="InterPro" id="IPR035584">
    <property type="entry name" value="PurF_N"/>
</dbReference>
<keyword evidence="7 10" id="KW-0479">Metal-binding</keyword>
<dbReference type="eggNOG" id="COG0034">
    <property type="taxonomic scope" value="Bacteria"/>
</dbReference>
<evidence type="ECO:0000256" key="3">
    <source>
        <dbReference type="ARBA" id="ARBA00022676"/>
    </source>
</evidence>
<evidence type="ECO:0000256" key="2">
    <source>
        <dbReference type="ARBA" id="ARBA00010138"/>
    </source>
</evidence>
<feature type="domain" description="Glutamine amidotransferase type-2" evidence="12">
    <location>
        <begin position="23"/>
        <end position="241"/>
    </location>
</feature>
<evidence type="ECO:0000259" key="12">
    <source>
        <dbReference type="PROSITE" id="PS51278"/>
    </source>
</evidence>
<organism evidence="13">
    <name type="scientific">Phascolarctobacterium faecium</name>
    <dbReference type="NCBI Taxonomy" id="33025"/>
    <lineage>
        <taxon>Bacteria</taxon>
        <taxon>Bacillati</taxon>
        <taxon>Bacillota</taxon>
        <taxon>Negativicutes</taxon>
        <taxon>Acidaminococcales</taxon>
        <taxon>Acidaminococcaceae</taxon>
        <taxon>Phascolarctobacterium</taxon>
    </lineage>
</organism>
<dbReference type="Gene3D" id="3.60.20.10">
    <property type="entry name" value="Glutamine Phosphoribosylpyrophosphate, subunit 1, domain 1"/>
    <property type="match status" value="1"/>
</dbReference>
<comment type="pathway">
    <text evidence="1 7 8">Purine metabolism; IMP biosynthesis via de novo pathway; N(1)-(5-phospho-D-ribosyl)glycinamide from 5-phospho-alpha-D-ribose 1-diphosphate: step 1/2.</text>
</comment>
<dbReference type="HAMAP" id="MF_01931">
    <property type="entry name" value="PurF"/>
    <property type="match status" value="1"/>
</dbReference>
<evidence type="ECO:0000256" key="6">
    <source>
        <dbReference type="ARBA" id="ARBA00022962"/>
    </source>
</evidence>
<keyword evidence="6 7" id="KW-0315">Glutamine amidotransferase</keyword>
<evidence type="ECO:0000256" key="4">
    <source>
        <dbReference type="ARBA" id="ARBA00022679"/>
    </source>
</evidence>
<dbReference type="PIRSF" id="PIRSF000485">
    <property type="entry name" value="Amd_phspho_trans"/>
    <property type="match status" value="1"/>
</dbReference>
<keyword evidence="7" id="KW-0004">4Fe-4S</keyword>
<dbReference type="GO" id="GO:0009113">
    <property type="term" value="P:purine nucleobase biosynthetic process"/>
    <property type="evidence" value="ECO:0007669"/>
    <property type="project" value="UniProtKB-UniRule"/>
</dbReference>
<protein>
    <recommendedName>
        <fullName evidence="7">Amidophosphoribosyltransferase</fullName>
        <shortName evidence="7">ATase</shortName>
        <ecNumber evidence="7">2.4.2.14</ecNumber>
    </recommendedName>
    <alternativeName>
        <fullName evidence="7">Glutamine phosphoribosylpyrophosphate amidotransferase</fullName>
        <shortName evidence="7">GPATase</shortName>
    </alternativeName>
</protein>
<feature type="binding site" evidence="7 10">
    <location>
        <position position="309"/>
    </location>
    <ligand>
        <name>Mg(2+)</name>
        <dbReference type="ChEBI" id="CHEBI:18420"/>
    </ligand>
</feature>
<dbReference type="Pfam" id="PF13522">
    <property type="entry name" value="GATase_6"/>
    <property type="match status" value="1"/>
</dbReference>
<keyword evidence="7 11" id="KW-0408">Iron</keyword>
<dbReference type="STRING" id="1262914.BN533_00157"/>
<dbReference type="AlphaFoldDB" id="R6IEQ9"/>
<proteinExistence type="inferred from homology"/>
<dbReference type="CDD" id="cd06223">
    <property type="entry name" value="PRTases_typeI"/>
    <property type="match status" value="1"/>
</dbReference>
<dbReference type="RefSeq" id="WP_021717061.1">
    <property type="nucleotide sequence ID" value="NZ_DAWAOF010000019.1"/>
</dbReference>
<dbReference type="HOGENOM" id="CLU_022389_3_1_9"/>
<keyword evidence="7 10" id="KW-0460">Magnesium</keyword>
<comment type="cofactor">
    <cofactor evidence="7 10">
        <name>Mg(2+)</name>
        <dbReference type="ChEBI" id="CHEBI:18420"/>
    </cofactor>
    <text evidence="7 10">Binds 1 Mg(2+) ion per subunit.</text>
</comment>
<dbReference type="UniPathway" id="UPA00074">
    <property type="reaction ID" value="UER00124"/>
</dbReference>
<feature type="binding site" evidence="7 11">
    <location>
        <position position="261"/>
    </location>
    <ligand>
        <name>[4Fe-4S] cluster</name>
        <dbReference type="ChEBI" id="CHEBI:49883"/>
    </ligand>
</feature>
<evidence type="ECO:0000256" key="8">
    <source>
        <dbReference type="PIRNR" id="PIRNR000485"/>
    </source>
</evidence>
<dbReference type="Pfam" id="PF00156">
    <property type="entry name" value="Pribosyltran"/>
    <property type="match status" value="1"/>
</dbReference>
<dbReference type="EC" id="2.4.2.14" evidence="7"/>
<keyword evidence="4 7" id="KW-0808">Transferase</keyword>
<dbReference type="InterPro" id="IPR029055">
    <property type="entry name" value="Ntn_hydrolases_N"/>
</dbReference>
<feature type="binding site" evidence="7 10">
    <location>
        <position position="371"/>
    </location>
    <ligand>
        <name>Mg(2+)</name>
        <dbReference type="ChEBI" id="CHEBI:18420"/>
    </ligand>
</feature>
<dbReference type="SUPFAM" id="SSF56235">
    <property type="entry name" value="N-terminal nucleophile aminohydrolases (Ntn hydrolases)"/>
    <property type="match status" value="1"/>
</dbReference>
<accession>R6IEQ9</accession>
<dbReference type="SUPFAM" id="SSF53271">
    <property type="entry name" value="PRTase-like"/>
    <property type="match status" value="1"/>
</dbReference>
<comment type="similarity">
    <text evidence="2 7 8">In the C-terminal section; belongs to the purine/pyrimidine phosphoribosyltransferase family.</text>
</comment>
<dbReference type="PROSITE" id="PS51278">
    <property type="entry name" value="GATASE_TYPE_2"/>
    <property type="match status" value="1"/>
</dbReference>
<keyword evidence="5 7" id="KW-0658">Purine biosynthesis</keyword>
<name>R6IEQ9_9FIRM</name>
<dbReference type="InterPro" id="IPR017932">
    <property type="entry name" value="GATase_2_dom"/>
</dbReference>
<comment type="function">
    <text evidence="7">Catalyzes the formation of phosphoribosylamine from phosphoribosylpyrophosphate (PRPP) and glutamine.</text>
</comment>